<keyword evidence="2" id="KW-1133">Transmembrane helix</keyword>
<evidence type="ECO:0000313" key="4">
    <source>
        <dbReference type="Proteomes" id="UP000069771"/>
    </source>
</evidence>
<evidence type="ECO:0000256" key="1">
    <source>
        <dbReference type="SAM" id="MobiDB-lite"/>
    </source>
</evidence>
<keyword evidence="4" id="KW-1185">Reference proteome</keyword>
<feature type="region of interest" description="Disordered" evidence="1">
    <location>
        <begin position="71"/>
        <end position="110"/>
    </location>
</feature>
<feature type="transmembrane region" description="Helical" evidence="2">
    <location>
        <begin position="158"/>
        <end position="180"/>
    </location>
</feature>
<feature type="transmembrane region" description="Helical" evidence="2">
    <location>
        <begin position="126"/>
        <end position="152"/>
    </location>
</feature>
<accession>A0A140DRA2</accession>
<name>A0A140DRA2_9FIRM</name>
<dbReference type="RefSeq" id="WP_067553989.1">
    <property type="nucleotide sequence ID" value="NZ_CAMTBT010000091.1"/>
</dbReference>
<dbReference type="GeneID" id="78476968"/>
<evidence type="ECO:0000313" key="3">
    <source>
        <dbReference type="EMBL" id="AMK53179.1"/>
    </source>
</evidence>
<sequence>MTKREYLEILEKNLQGIGQEETGDILDYVAEYFDEAGEKEALEALGSPESCARQMKADLVAQVPPLPQGLRMAGQPAGSRSQNPYRQDTYQGHGEYTSRRTGGSTSGQPSYAAGIRSAAHTERRNLWILILGILSLPLSLPLAACVLCLLLAAALVILALLLALVVICAAGLFSACVMLWKMFALLPADPAGSLYLLGTVMAGLGLFCLGTAGLWWVFRNGFPMLVEKLSTLYRRLKEKGKGKNCA</sequence>
<dbReference type="AlphaFoldDB" id="A0A140DRA2"/>
<organism evidence="3 4">
    <name type="scientific">Faecalibaculum rodentium</name>
    <dbReference type="NCBI Taxonomy" id="1702221"/>
    <lineage>
        <taxon>Bacteria</taxon>
        <taxon>Bacillati</taxon>
        <taxon>Bacillota</taxon>
        <taxon>Erysipelotrichia</taxon>
        <taxon>Erysipelotrichales</taxon>
        <taxon>Erysipelotrichaceae</taxon>
        <taxon>Faecalibaculum</taxon>
    </lineage>
</organism>
<dbReference type="KEGG" id="fro:AALO17_00450"/>
<feature type="compositionally biased region" description="Polar residues" evidence="1">
    <location>
        <begin position="99"/>
        <end position="109"/>
    </location>
</feature>
<dbReference type="EMBL" id="CP011391">
    <property type="protein sequence ID" value="AMK53179.1"/>
    <property type="molecule type" value="Genomic_DNA"/>
</dbReference>
<dbReference type="Pfam" id="PF22564">
    <property type="entry name" value="HAAS"/>
    <property type="match status" value="1"/>
</dbReference>
<dbReference type="STRING" id="1702221.AALO17_00450"/>
<dbReference type="Proteomes" id="UP000069771">
    <property type="component" value="Chromosome"/>
</dbReference>
<gene>
    <name evidence="3" type="ORF">AALO17_00450</name>
</gene>
<evidence type="ECO:0000256" key="2">
    <source>
        <dbReference type="SAM" id="Phobius"/>
    </source>
</evidence>
<keyword evidence="2" id="KW-0472">Membrane</keyword>
<protein>
    <recommendedName>
        <fullName evidence="5">DUF1700 domain-containing protein</fullName>
    </recommendedName>
</protein>
<keyword evidence="2" id="KW-0812">Transmembrane</keyword>
<reference evidence="3 4" key="1">
    <citation type="journal article" date="2016" name="Gut Pathog.">
        <title>Whole genome sequencing of "Faecalibaculum rodentium" ALO17, isolated from C57BL/6J laboratory mouse feces.</title>
        <authorList>
            <person name="Lim S."/>
            <person name="Chang D.H."/>
            <person name="Ahn S."/>
            <person name="Kim B.C."/>
        </authorList>
    </citation>
    <scope>NUCLEOTIDE SEQUENCE [LARGE SCALE GENOMIC DNA]</scope>
    <source>
        <strain evidence="3 4">Alo17</strain>
    </source>
</reference>
<feature type="transmembrane region" description="Helical" evidence="2">
    <location>
        <begin position="192"/>
        <end position="218"/>
    </location>
</feature>
<evidence type="ECO:0008006" key="5">
    <source>
        <dbReference type="Google" id="ProtNLM"/>
    </source>
</evidence>
<feature type="compositionally biased region" description="Polar residues" evidence="1">
    <location>
        <begin position="78"/>
        <end position="90"/>
    </location>
</feature>
<proteinExistence type="predicted"/>